<accession>A0A1F7RX13</accession>
<evidence type="ECO:0000313" key="9">
    <source>
        <dbReference type="Proteomes" id="UP000179266"/>
    </source>
</evidence>
<keyword evidence="8" id="KW-0282">Flagellum</keyword>
<dbReference type="InterPro" id="IPR007412">
    <property type="entry name" value="FlgM"/>
</dbReference>
<dbReference type="GO" id="GO:0044781">
    <property type="term" value="P:bacterial-type flagellum organization"/>
    <property type="evidence" value="ECO:0007669"/>
    <property type="project" value="UniProtKB-KW"/>
</dbReference>
<reference evidence="8 9" key="1">
    <citation type="journal article" date="2016" name="Nat. Commun.">
        <title>Thousands of microbial genomes shed light on interconnected biogeochemical processes in an aquifer system.</title>
        <authorList>
            <person name="Anantharaman K."/>
            <person name="Brown C.T."/>
            <person name="Hug L.A."/>
            <person name="Sharon I."/>
            <person name="Castelle C.J."/>
            <person name="Probst A.J."/>
            <person name="Thomas B.C."/>
            <person name="Singh A."/>
            <person name="Wilkins M.J."/>
            <person name="Karaoz U."/>
            <person name="Brodie E.L."/>
            <person name="Williams K.H."/>
            <person name="Hubbard S.S."/>
            <person name="Banfield J.F."/>
        </authorList>
    </citation>
    <scope>NUCLEOTIDE SEQUENCE [LARGE SCALE GENOMIC DNA]</scope>
</reference>
<keyword evidence="6" id="KW-0804">Transcription</keyword>
<comment type="caution">
    <text evidence="8">The sequence shown here is derived from an EMBL/GenBank/DDBJ whole genome shotgun (WGS) entry which is preliminary data.</text>
</comment>
<dbReference type="Proteomes" id="UP000179266">
    <property type="component" value="Unassembled WGS sequence"/>
</dbReference>
<sequence length="103" mass="11917">MKINNQLPISPKQNDKQFEFEKNKIEKSEKIKTVTILKDKVQLSKKAATIQRIQDELLKLDKEHLMKLESIRQSVKMGTYNVSGEKIAEKMINDAIIPPTPRI</sequence>
<keyword evidence="8" id="KW-0969">Cilium</keyword>
<dbReference type="AlphaFoldDB" id="A0A1F7RX13"/>
<keyword evidence="3" id="KW-0678">Repressor</keyword>
<dbReference type="NCBIfam" id="TIGR03824">
    <property type="entry name" value="FlgM_jcvi"/>
    <property type="match status" value="1"/>
</dbReference>
<keyword evidence="4" id="KW-1005">Bacterial flagellum biogenesis</keyword>
<evidence type="ECO:0000256" key="2">
    <source>
        <dbReference type="ARBA" id="ARBA00017823"/>
    </source>
</evidence>
<evidence type="ECO:0000256" key="6">
    <source>
        <dbReference type="ARBA" id="ARBA00023163"/>
    </source>
</evidence>
<evidence type="ECO:0000259" key="7">
    <source>
        <dbReference type="Pfam" id="PF04316"/>
    </source>
</evidence>
<name>A0A1F7RX13_9BACT</name>
<dbReference type="GO" id="GO:0045892">
    <property type="term" value="P:negative regulation of DNA-templated transcription"/>
    <property type="evidence" value="ECO:0007669"/>
    <property type="project" value="InterPro"/>
</dbReference>
<dbReference type="EMBL" id="MGDD01000147">
    <property type="protein sequence ID" value="OGL46083.1"/>
    <property type="molecule type" value="Genomic_DNA"/>
</dbReference>
<dbReference type="Pfam" id="PF04316">
    <property type="entry name" value="FlgM"/>
    <property type="match status" value="1"/>
</dbReference>
<organism evidence="8 9">
    <name type="scientific">Candidatus Schekmanbacteria bacterium RBG_13_48_7</name>
    <dbReference type="NCBI Taxonomy" id="1817878"/>
    <lineage>
        <taxon>Bacteria</taxon>
        <taxon>Candidatus Schekmaniibacteriota</taxon>
    </lineage>
</organism>
<evidence type="ECO:0000256" key="4">
    <source>
        <dbReference type="ARBA" id="ARBA00022795"/>
    </source>
</evidence>
<feature type="domain" description="Anti-sigma-28 factor FlgM C-terminal" evidence="7">
    <location>
        <begin position="39"/>
        <end position="93"/>
    </location>
</feature>
<comment type="similarity">
    <text evidence="1">Belongs to the FlgM family.</text>
</comment>
<protein>
    <recommendedName>
        <fullName evidence="2">Negative regulator of flagellin synthesis</fullName>
    </recommendedName>
</protein>
<keyword evidence="8" id="KW-0966">Cell projection</keyword>
<evidence type="ECO:0000256" key="1">
    <source>
        <dbReference type="ARBA" id="ARBA00005322"/>
    </source>
</evidence>
<dbReference type="InterPro" id="IPR035890">
    <property type="entry name" value="Anti-sigma-28_factor_FlgM_sf"/>
</dbReference>
<proteinExistence type="inferred from homology"/>
<evidence type="ECO:0000256" key="5">
    <source>
        <dbReference type="ARBA" id="ARBA00023015"/>
    </source>
</evidence>
<evidence type="ECO:0000256" key="3">
    <source>
        <dbReference type="ARBA" id="ARBA00022491"/>
    </source>
</evidence>
<gene>
    <name evidence="8" type="ORF">A2161_17385</name>
</gene>
<dbReference type="SUPFAM" id="SSF101498">
    <property type="entry name" value="Anti-sigma factor FlgM"/>
    <property type="match status" value="1"/>
</dbReference>
<dbReference type="InterPro" id="IPR031316">
    <property type="entry name" value="FlgM_C"/>
</dbReference>
<keyword evidence="5" id="KW-0805">Transcription regulation</keyword>
<evidence type="ECO:0000313" key="8">
    <source>
        <dbReference type="EMBL" id="OGL46083.1"/>
    </source>
</evidence>